<gene>
    <name evidence="1" type="ORF">LTR37_002550</name>
</gene>
<dbReference type="EMBL" id="JAUTXU010000014">
    <property type="protein sequence ID" value="KAK3722117.1"/>
    <property type="molecule type" value="Genomic_DNA"/>
</dbReference>
<accession>A0ACC3NRZ3</accession>
<evidence type="ECO:0000313" key="1">
    <source>
        <dbReference type="EMBL" id="KAK3722117.1"/>
    </source>
</evidence>
<keyword evidence="2" id="KW-1185">Reference proteome</keyword>
<protein>
    <submittedName>
        <fullName evidence="1">Uncharacterized protein</fullName>
    </submittedName>
</protein>
<comment type="caution">
    <text evidence="1">The sequence shown here is derived from an EMBL/GenBank/DDBJ whole genome shotgun (WGS) entry which is preliminary data.</text>
</comment>
<evidence type="ECO:0000313" key="2">
    <source>
        <dbReference type="Proteomes" id="UP001281147"/>
    </source>
</evidence>
<organism evidence="1 2">
    <name type="scientific">Vermiconidia calcicola</name>
    <dbReference type="NCBI Taxonomy" id="1690605"/>
    <lineage>
        <taxon>Eukaryota</taxon>
        <taxon>Fungi</taxon>
        <taxon>Dikarya</taxon>
        <taxon>Ascomycota</taxon>
        <taxon>Pezizomycotina</taxon>
        <taxon>Dothideomycetes</taxon>
        <taxon>Dothideomycetidae</taxon>
        <taxon>Mycosphaerellales</taxon>
        <taxon>Extremaceae</taxon>
        <taxon>Vermiconidia</taxon>
    </lineage>
</organism>
<reference evidence="1" key="1">
    <citation type="submission" date="2023-07" db="EMBL/GenBank/DDBJ databases">
        <title>Black Yeasts Isolated from many extreme environments.</title>
        <authorList>
            <person name="Coleine C."/>
            <person name="Stajich J.E."/>
            <person name="Selbmann L."/>
        </authorList>
    </citation>
    <scope>NUCLEOTIDE SEQUENCE</scope>
    <source>
        <strain evidence="1">CCFEE 5714</strain>
    </source>
</reference>
<dbReference type="Proteomes" id="UP001281147">
    <property type="component" value="Unassembled WGS sequence"/>
</dbReference>
<sequence>MAEKRKLDTFATDLHSRPQARQVRGRNVKTVQNVYRPFIDLSSPEVSESDREDEPRPPEQTQSEGSRRNPECATHHPLSQLSNREKTDMFYAGASLRVYPESDTEVDEDEDSDIAAVPEQKPSAGSSKVRLARSARNELPHERDPEATRQSKYDLEQRHCTALIRLNWGGAPTDTVREIVGQQYFEGYISKGRYQRLVALSPRTSGDVGKGRRCLDLALARNMRTGSVLLAADIEAAHRVLNAEEWTTAKHDRCESGPSAAPAETMGNYPKLLKAKKKTRRASGH</sequence>
<name>A0ACC3NRZ3_9PEZI</name>
<proteinExistence type="predicted"/>